<organism evidence="1 2">
    <name type="scientific">Fusarium heterosporum</name>
    <dbReference type="NCBI Taxonomy" id="42747"/>
    <lineage>
        <taxon>Eukaryota</taxon>
        <taxon>Fungi</taxon>
        <taxon>Dikarya</taxon>
        <taxon>Ascomycota</taxon>
        <taxon>Pezizomycotina</taxon>
        <taxon>Sordariomycetes</taxon>
        <taxon>Hypocreomycetidae</taxon>
        <taxon>Hypocreales</taxon>
        <taxon>Nectriaceae</taxon>
        <taxon>Fusarium</taxon>
        <taxon>Fusarium heterosporum species complex</taxon>
    </lineage>
</organism>
<dbReference type="Proteomes" id="UP000567885">
    <property type="component" value="Unassembled WGS sequence"/>
</dbReference>
<protein>
    <submittedName>
        <fullName evidence="1">Uncharacterized protein</fullName>
    </submittedName>
</protein>
<name>A0A8H5TD14_FUSHE</name>
<reference evidence="1 2" key="1">
    <citation type="submission" date="2020-05" db="EMBL/GenBank/DDBJ databases">
        <title>Identification and distribution of gene clusters putatively required for synthesis of sphingolipid metabolism inhibitors in phylogenetically diverse species of the filamentous fungus Fusarium.</title>
        <authorList>
            <person name="Kim H.-S."/>
            <person name="Busman M."/>
            <person name="Brown D.W."/>
            <person name="Divon H."/>
            <person name="Uhlig S."/>
            <person name="Proctor R.H."/>
        </authorList>
    </citation>
    <scope>NUCLEOTIDE SEQUENCE [LARGE SCALE GENOMIC DNA]</scope>
    <source>
        <strain evidence="1 2">NRRL 20693</strain>
    </source>
</reference>
<keyword evidence="2" id="KW-1185">Reference proteome</keyword>
<dbReference type="EMBL" id="JAAGWQ010000109">
    <property type="protein sequence ID" value="KAF5666367.1"/>
    <property type="molecule type" value="Genomic_DNA"/>
</dbReference>
<gene>
    <name evidence="1" type="ORF">FHETE_6251</name>
</gene>
<dbReference type="AlphaFoldDB" id="A0A8H5TD14"/>
<evidence type="ECO:0000313" key="1">
    <source>
        <dbReference type="EMBL" id="KAF5666367.1"/>
    </source>
</evidence>
<dbReference type="Gene3D" id="2.120.10.30">
    <property type="entry name" value="TolB, C-terminal domain"/>
    <property type="match status" value="1"/>
</dbReference>
<accession>A0A8H5TD14</accession>
<comment type="caution">
    <text evidence="1">The sequence shown here is derived from an EMBL/GenBank/DDBJ whole genome shotgun (WGS) entry which is preliminary data.</text>
</comment>
<dbReference type="InterPro" id="IPR011042">
    <property type="entry name" value="6-blade_b-propeller_TolB-like"/>
</dbReference>
<proteinExistence type="predicted"/>
<sequence length="146" mass="15403">MVPPVDALFKVGINGIKARRSLGKTYVYFSTTARYSIYLVPVTQVVQAADPVETLLTGTTVGDFLVARDGTTLGCTMISNTIFRVPAAGGEAVTVAGDEKSLTITSATAYMFNEDEIILNASASGDHAMPVDGKTEPANVAEVKLR</sequence>
<dbReference type="OrthoDB" id="9977941at2759"/>
<evidence type="ECO:0000313" key="2">
    <source>
        <dbReference type="Proteomes" id="UP000567885"/>
    </source>
</evidence>